<feature type="domain" description="Helicase C-terminal" evidence="5">
    <location>
        <begin position="532"/>
        <end position="689"/>
    </location>
</feature>
<evidence type="ECO:0000313" key="6">
    <source>
        <dbReference type="EMBL" id="KAH9001463.1"/>
    </source>
</evidence>
<dbReference type="InterPro" id="IPR011545">
    <property type="entry name" value="DEAD/DEAH_box_helicase_dom"/>
</dbReference>
<dbReference type="Pfam" id="PF00271">
    <property type="entry name" value="Helicase_C"/>
    <property type="match status" value="1"/>
</dbReference>
<dbReference type="Pfam" id="PF09369">
    <property type="entry name" value="MZB"/>
    <property type="match status" value="1"/>
</dbReference>
<dbReference type="Proteomes" id="UP001201163">
    <property type="component" value="Unassembled WGS sequence"/>
</dbReference>
<evidence type="ECO:0000256" key="3">
    <source>
        <dbReference type="SAM" id="MobiDB-lite"/>
    </source>
</evidence>
<gene>
    <name evidence="6" type="ORF">EDB92DRAFT_1788755</name>
</gene>
<dbReference type="CDD" id="cd18797">
    <property type="entry name" value="SF2_C_Hrq"/>
    <property type="match status" value="1"/>
</dbReference>
<dbReference type="InterPro" id="IPR027417">
    <property type="entry name" value="P-loop_NTPase"/>
</dbReference>
<dbReference type="InterPro" id="IPR055227">
    <property type="entry name" value="HRQ1_WHD"/>
</dbReference>
<proteinExistence type="predicted"/>
<dbReference type="EMBL" id="JAKELL010000001">
    <property type="protein sequence ID" value="KAH9001463.1"/>
    <property type="molecule type" value="Genomic_DNA"/>
</dbReference>
<dbReference type="Pfam" id="PF22982">
    <property type="entry name" value="WHD_HRQ1"/>
    <property type="match status" value="1"/>
</dbReference>
<dbReference type="PROSITE" id="PS51192">
    <property type="entry name" value="HELICASE_ATP_BIND_1"/>
    <property type="match status" value="1"/>
</dbReference>
<dbReference type="PROSITE" id="PS51194">
    <property type="entry name" value="HELICASE_CTER"/>
    <property type="match status" value="1"/>
</dbReference>
<keyword evidence="6" id="KW-0378">Hydrolase</keyword>
<evidence type="ECO:0000313" key="7">
    <source>
        <dbReference type="Proteomes" id="UP001201163"/>
    </source>
</evidence>
<dbReference type="SUPFAM" id="SSF52540">
    <property type="entry name" value="P-loop containing nucleoside triphosphate hydrolases"/>
    <property type="match status" value="1"/>
</dbReference>
<accession>A0AAD4LRS0</accession>
<dbReference type="GO" id="GO:0005634">
    <property type="term" value="C:nucleus"/>
    <property type="evidence" value="ECO:0007669"/>
    <property type="project" value="TreeGrafter"/>
</dbReference>
<evidence type="ECO:0000256" key="2">
    <source>
        <dbReference type="ARBA" id="ARBA00022840"/>
    </source>
</evidence>
<dbReference type="InterPro" id="IPR014001">
    <property type="entry name" value="Helicase_ATP-bd"/>
</dbReference>
<dbReference type="GO" id="GO:0006289">
    <property type="term" value="P:nucleotide-excision repair"/>
    <property type="evidence" value="ECO:0007669"/>
    <property type="project" value="TreeGrafter"/>
</dbReference>
<feature type="domain" description="Helicase ATP-binding" evidence="4">
    <location>
        <begin position="320"/>
        <end position="503"/>
    </location>
</feature>
<dbReference type="Pfam" id="PF00270">
    <property type="entry name" value="DEAD"/>
    <property type="match status" value="1"/>
</dbReference>
<dbReference type="AlphaFoldDB" id="A0AAD4LRS0"/>
<dbReference type="SMART" id="SM00490">
    <property type="entry name" value="HELICc"/>
    <property type="match status" value="1"/>
</dbReference>
<comment type="caution">
    <text evidence="6">The sequence shown here is derived from an EMBL/GenBank/DDBJ whole genome shotgun (WGS) entry which is preliminary data.</text>
</comment>
<dbReference type="PANTHER" id="PTHR47957:SF3">
    <property type="entry name" value="ATP-DEPENDENT HELICASE HRQ1"/>
    <property type="match status" value="1"/>
</dbReference>
<sequence length="1066" mass="118952">MQRRLITGKRKVDAAEAEVPSVGTSRGKKSKTSKNHPETGKPSAAQGNSKSNSQDDSKWPDYFKEVSICKDALNTVLAFCTSRKQFATSFDSLRASVEGLLKRLLARVAEIKVLVPELLTFAYTPANHLKFNSSTQQRTSQEDVYSDYANNARPTSYDESDHVLVLEMDDSMVRKKKLLTDSQVVLQPLDPASLKQLIEKRNAQFFGAIEEYEACPDAEDPVTLLVALARDHIPLTITSTGDEAEPQNIPDPENRRSIDGIVEEIYEQKWYQDQIKYRRTFDAKPGSIGTVDPPLSDSIRAALLDARKISTLYTHQATAIAALSQGKNVIVSTSTASGKSVIYQVPLLRILEQDEGAKALFIYPTKALAQDQKAALEQLLACCPGLEHIPISTYDGDTPQDARPTIRDTASVLFTNIDTIHASILPHEERWRRFLKNLKLVAVDELHYYHDMLGSHVALVMRRLRRICVAVGNRHIRFVSCSATISRPKEHMKTIFGLEDVEAITQDEAPSGRKEFLLWRYPDVSKASPISEATRVMSYLMKRGIRVILFCRTRKSCELAMKSLRTTLSMEQRYDILDKVKPYRGGYQPSERRQIEQEAFSGRLLGLVATNALELGVDIGVLDAVIVCGFPVSVASFRQQIGRAGRRARDSLAIYVAEQSGTDSHYVAYPDDLFDKPTSDLVVNLESPVIIEAHLQCAALEMPLSSDDARWFGPLTKTICENNLVRDQEGWFHTHPKHLPHPAGALSIRGAEEEKYAVIDVSSSGFGVKGRILEETEVSRALFELYEGAIFLHQGKTFLVKEINHDSKQARLVRTDVGWITTPRYFHFRISDPIQTWRIREVKASPRRALYGRVDVRTIVYGTLLTARCLHYVADVDMPPYENITTGMWLDVTKEALHFLDIEAISRAEAIHSASHAFLNQFPMAGDLRTECKPIEKEMKATESARKRPARLIFYDPVGRSIGGVAAKAFDHGTSPSDFLIHALEAVTSCDCLEGCENCILSSLCRKGNEVMSKRGALVILKDILGIPLGEPEPIEDEDVDPRPLTVIEAPSVGIAEGVVVEKYDA</sequence>
<feature type="region of interest" description="Disordered" evidence="3">
    <location>
        <begin position="1"/>
        <end position="57"/>
    </location>
</feature>
<keyword evidence="1" id="KW-0547">Nucleotide-binding</keyword>
<organism evidence="6 7">
    <name type="scientific">Lactarius akahatsu</name>
    <dbReference type="NCBI Taxonomy" id="416441"/>
    <lineage>
        <taxon>Eukaryota</taxon>
        <taxon>Fungi</taxon>
        <taxon>Dikarya</taxon>
        <taxon>Basidiomycota</taxon>
        <taxon>Agaricomycotina</taxon>
        <taxon>Agaricomycetes</taxon>
        <taxon>Russulales</taxon>
        <taxon>Russulaceae</taxon>
        <taxon>Lactarius</taxon>
    </lineage>
</organism>
<dbReference type="PANTHER" id="PTHR47957">
    <property type="entry name" value="ATP-DEPENDENT HELICASE HRQ1"/>
    <property type="match status" value="1"/>
</dbReference>
<protein>
    <submittedName>
        <fullName evidence="6">P-loop containing nucleoside triphosphate hydrolase protein</fullName>
    </submittedName>
</protein>
<dbReference type="SMART" id="SM00487">
    <property type="entry name" value="DEXDc"/>
    <property type="match status" value="1"/>
</dbReference>
<dbReference type="GO" id="GO:0036297">
    <property type="term" value="P:interstrand cross-link repair"/>
    <property type="evidence" value="ECO:0007669"/>
    <property type="project" value="TreeGrafter"/>
</dbReference>
<evidence type="ECO:0000259" key="4">
    <source>
        <dbReference type="PROSITE" id="PS51192"/>
    </source>
</evidence>
<dbReference type="GO" id="GO:0043138">
    <property type="term" value="F:3'-5' DNA helicase activity"/>
    <property type="evidence" value="ECO:0007669"/>
    <property type="project" value="TreeGrafter"/>
</dbReference>
<evidence type="ECO:0000256" key="1">
    <source>
        <dbReference type="ARBA" id="ARBA00022741"/>
    </source>
</evidence>
<dbReference type="GO" id="GO:0005524">
    <property type="term" value="F:ATP binding"/>
    <property type="evidence" value="ECO:0007669"/>
    <property type="project" value="UniProtKB-KW"/>
</dbReference>
<keyword evidence="7" id="KW-1185">Reference proteome</keyword>
<dbReference type="InterPro" id="IPR001650">
    <property type="entry name" value="Helicase_C-like"/>
</dbReference>
<dbReference type="Gene3D" id="3.40.50.300">
    <property type="entry name" value="P-loop containing nucleotide triphosphate hydrolases"/>
    <property type="match status" value="2"/>
</dbReference>
<dbReference type="CDD" id="cd17923">
    <property type="entry name" value="DEXHc_Hrq1-like"/>
    <property type="match status" value="1"/>
</dbReference>
<name>A0AAD4LRS0_9AGAM</name>
<evidence type="ECO:0000259" key="5">
    <source>
        <dbReference type="PROSITE" id="PS51194"/>
    </source>
</evidence>
<keyword evidence="2" id="KW-0067">ATP-binding</keyword>
<dbReference type="GO" id="GO:0016787">
    <property type="term" value="F:hydrolase activity"/>
    <property type="evidence" value="ECO:0007669"/>
    <property type="project" value="UniProtKB-KW"/>
</dbReference>
<reference evidence="6" key="1">
    <citation type="submission" date="2022-01" db="EMBL/GenBank/DDBJ databases">
        <title>Comparative genomics reveals a dynamic genome evolution in the ectomycorrhizal milk-cap (Lactarius) mushrooms.</title>
        <authorList>
            <consortium name="DOE Joint Genome Institute"/>
            <person name="Lebreton A."/>
            <person name="Tang N."/>
            <person name="Kuo A."/>
            <person name="LaButti K."/>
            <person name="Drula E."/>
            <person name="Barry K."/>
            <person name="Clum A."/>
            <person name="Lipzen A."/>
            <person name="Mousain D."/>
            <person name="Ng V."/>
            <person name="Wang R."/>
            <person name="Wang X."/>
            <person name="Dai Y."/>
            <person name="Henrissat B."/>
            <person name="Grigoriev I.V."/>
            <person name="Guerin-Laguette A."/>
            <person name="Yu F."/>
            <person name="Martin F.M."/>
        </authorList>
    </citation>
    <scope>NUCLEOTIDE SEQUENCE</scope>
    <source>
        <strain evidence="6">QP</strain>
    </source>
</reference>
<dbReference type="GO" id="GO:0003676">
    <property type="term" value="F:nucleic acid binding"/>
    <property type="evidence" value="ECO:0007669"/>
    <property type="project" value="InterPro"/>
</dbReference>
<dbReference type="InterPro" id="IPR018973">
    <property type="entry name" value="MZB"/>
</dbReference>